<dbReference type="PANTHER" id="PTHR30126:SF40">
    <property type="entry name" value="HTH-TYPE TRANSCRIPTIONAL REGULATOR GLTR"/>
    <property type="match status" value="1"/>
</dbReference>
<dbReference type="SUPFAM" id="SSF46785">
    <property type="entry name" value="Winged helix' DNA-binding domain"/>
    <property type="match status" value="1"/>
</dbReference>
<evidence type="ECO:0000256" key="4">
    <source>
        <dbReference type="ARBA" id="ARBA00023163"/>
    </source>
</evidence>
<organism evidence="6 7">
    <name type="scientific">Oleomonas cavernae</name>
    <dbReference type="NCBI Taxonomy" id="2320859"/>
    <lineage>
        <taxon>Bacteria</taxon>
        <taxon>Pseudomonadati</taxon>
        <taxon>Pseudomonadota</taxon>
        <taxon>Alphaproteobacteria</taxon>
        <taxon>Acetobacterales</taxon>
        <taxon>Acetobacteraceae</taxon>
        <taxon>Oleomonas</taxon>
    </lineage>
</organism>
<reference evidence="6 7" key="1">
    <citation type="submission" date="2018-09" db="EMBL/GenBank/DDBJ databases">
        <authorList>
            <person name="Zhu H."/>
        </authorList>
    </citation>
    <scope>NUCLEOTIDE SEQUENCE [LARGE SCALE GENOMIC DNA]</scope>
    <source>
        <strain evidence="6 7">K1W22B-8</strain>
    </source>
</reference>
<dbReference type="PANTHER" id="PTHR30126">
    <property type="entry name" value="HTH-TYPE TRANSCRIPTIONAL REGULATOR"/>
    <property type="match status" value="1"/>
</dbReference>
<dbReference type="GO" id="GO:0003700">
    <property type="term" value="F:DNA-binding transcription factor activity"/>
    <property type="evidence" value="ECO:0007669"/>
    <property type="project" value="InterPro"/>
</dbReference>
<dbReference type="FunFam" id="1.10.10.10:FF:000001">
    <property type="entry name" value="LysR family transcriptional regulator"/>
    <property type="match status" value="1"/>
</dbReference>
<keyword evidence="4" id="KW-0804">Transcription</keyword>
<evidence type="ECO:0000313" key="6">
    <source>
        <dbReference type="EMBL" id="RJF89931.1"/>
    </source>
</evidence>
<feature type="domain" description="HTH lysR-type" evidence="5">
    <location>
        <begin position="1"/>
        <end position="58"/>
    </location>
</feature>
<dbReference type="GO" id="GO:0000976">
    <property type="term" value="F:transcription cis-regulatory region binding"/>
    <property type="evidence" value="ECO:0007669"/>
    <property type="project" value="TreeGrafter"/>
</dbReference>
<accession>A0A418WIQ8</accession>
<name>A0A418WIQ8_9PROT</name>
<dbReference type="AlphaFoldDB" id="A0A418WIQ8"/>
<dbReference type="InterPro" id="IPR036388">
    <property type="entry name" value="WH-like_DNA-bd_sf"/>
</dbReference>
<dbReference type="InterPro" id="IPR000847">
    <property type="entry name" value="LysR_HTH_N"/>
</dbReference>
<proteinExistence type="inferred from homology"/>
<dbReference type="InterPro" id="IPR005119">
    <property type="entry name" value="LysR_subst-bd"/>
</dbReference>
<dbReference type="SUPFAM" id="SSF53850">
    <property type="entry name" value="Periplasmic binding protein-like II"/>
    <property type="match status" value="1"/>
</dbReference>
<comment type="caution">
    <text evidence="6">The sequence shown here is derived from an EMBL/GenBank/DDBJ whole genome shotgun (WGS) entry which is preliminary data.</text>
</comment>
<dbReference type="Gene3D" id="1.10.10.10">
    <property type="entry name" value="Winged helix-like DNA-binding domain superfamily/Winged helix DNA-binding domain"/>
    <property type="match status" value="1"/>
</dbReference>
<dbReference type="InterPro" id="IPR036390">
    <property type="entry name" value="WH_DNA-bd_sf"/>
</dbReference>
<gene>
    <name evidence="6" type="ORF">D3874_09850</name>
</gene>
<protein>
    <submittedName>
        <fullName evidence="6">LysR family transcriptional regulator</fullName>
    </submittedName>
</protein>
<evidence type="ECO:0000256" key="1">
    <source>
        <dbReference type="ARBA" id="ARBA00009437"/>
    </source>
</evidence>
<dbReference type="CDD" id="cd08442">
    <property type="entry name" value="PBP2_YofA_SoxR_like"/>
    <property type="match status" value="1"/>
</dbReference>
<evidence type="ECO:0000313" key="7">
    <source>
        <dbReference type="Proteomes" id="UP000284605"/>
    </source>
</evidence>
<dbReference type="Gene3D" id="3.40.190.290">
    <property type="match status" value="1"/>
</dbReference>
<keyword evidence="7" id="KW-1185">Reference proteome</keyword>
<keyword evidence="2" id="KW-0805">Transcription regulation</keyword>
<comment type="similarity">
    <text evidence="1">Belongs to the LysR transcriptional regulatory family.</text>
</comment>
<evidence type="ECO:0000256" key="2">
    <source>
        <dbReference type="ARBA" id="ARBA00023015"/>
    </source>
</evidence>
<dbReference type="PRINTS" id="PR00039">
    <property type="entry name" value="HTHLYSR"/>
</dbReference>
<keyword evidence="3" id="KW-0238">DNA-binding</keyword>
<evidence type="ECO:0000259" key="5">
    <source>
        <dbReference type="PROSITE" id="PS50931"/>
    </source>
</evidence>
<dbReference type="OrthoDB" id="8479357at2"/>
<dbReference type="Pfam" id="PF00126">
    <property type="entry name" value="HTH_1"/>
    <property type="match status" value="1"/>
</dbReference>
<dbReference type="Proteomes" id="UP000284605">
    <property type="component" value="Unassembled WGS sequence"/>
</dbReference>
<dbReference type="PROSITE" id="PS50931">
    <property type="entry name" value="HTH_LYSR"/>
    <property type="match status" value="1"/>
</dbReference>
<dbReference type="EMBL" id="QYUK01000011">
    <property type="protein sequence ID" value="RJF89931.1"/>
    <property type="molecule type" value="Genomic_DNA"/>
</dbReference>
<dbReference type="Pfam" id="PF03466">
    <property type="entry name" value="LysR_substrate"/>
    <property type="match status" value="1"/>
</dbReference>
<evidence type="ECO:0000256" key="3">
    <source>
        <dbReference type="ARBA" id="ARBA00023125"/>
    </source>
</evidence>
<sequence length="285" mass="31209">MDLAVLEIFKTVAELRSVTRAADLLQRAQSNVTTRVRQLEDELGAPLFLRDGKRMTLTPEGQTLLAYANRLLSLAEEARQAISPGKPGGRLRIGTMESTAASRLPVPLARFHSRWPAVDVTLATGSTQILIERVLGHELDCAFITQPPWMDGLPAEFEAVRVFTEELLLVLPGHHPAIASPADLRVDTLAAFEQGCAYRRLAEDWLAIGREKPLKLLELGSYHAILACVAAGSSIGVVPRSVLDLHRPVLDLCTHPLATVDTMLIRRRGYHSAAFEAFLETVQAA</sequence>